<dbReference type="GO" id="GO:0022857">
    <property type="term" value="F:transmembrane transporter activity"/>
    <property type="evidence" value="ECO:0007669"/>
    <property type="project" value="TreeGrafter"/>
</dbReference>
<dbReference type="InterPro" id="IPR050250">
    <property type="entry name" value="Macrolide_Exporter_MacB"/>
</dbReference>
<accession>A0A1M6HSN4</accession>
<keyword evidence="5 7" id="KW-0472">Membrane</keyword>
<feature type="domain" description="ABC3 transporter permease C-terminal" evidence="8">
    <location>
        <begin position="668"/>
        <end position="780"/>
    </location>
</feature>
<evidence type="ECO:0000313" key="11">
    <source>
        <dbReference type="Proteomes" id="UP000184050"/>
    </source>
</evidence>
<dbReference type="AlphaFoldDB" id="A0A1M6HSN4"/>
<feature type="transmembrane region" description="Helical" evidence="7">
    <location>
        <begin position="708"/>
        <end position="728"/>
    </location>
</feature>
<keyword evidence="4 7" id="KW-1133">Transmembrane helix</keyword>
<dbReference type="Pfam" id="PF02687">
    <property type="entry name" value="FtsX"/>
    <property type="match status" value="2"/>
</dbReference>
<dbReference type="GO" id="GO:0005886">
    <property type="term" value="C:plasma membrane"/>
    <property type="evidence" value="ECO:0007669"/>
    <property type="project" value="UniProtKB-SubCell"/>
</dbReference>
<comment type="similarity">
    <text evidence="6">Belongs to the ABC-4 integral membrane protein family.</text>
</comment>
<reference evidence="10 11" key="1">
    <citation type="submission" date="2016-11" db="EMBL/GenBank/DDBJ databases">
        <authorList>
            <person name="Jaros S."/>
            <person name="Januszkiewicz K."/>
            <person name="Wedrychowicz H."/>
        </authorList>
    </citation>
    <scope>NUCLEOTIDE SEQUENCE [LARGE SCALE GENOMIC DNA]</scope>
    <source>
        <strain evidence="10 11">DSM 27063</strain>
    </source>
</reference>
<evidence type="ECO:0000256" key="6">
    <source>
        <dbReference type="ARBA" id="ARBA00038076"/>
    </source>
</evidence>
<sequence>MIKNYLISALRFLKRNKLFTGINIMGLSLALAASFIILLYVINELSYNTYFKNRTQIFRVLNYNEDVKVTDESTPYVLSKHLKDGFPQVKYVTPIRNVREFSLKLNEEFIPVKNAIGSNSEIFKIFNLSLIGQQEDILEEPNSIVLSQDQAQKFFPDENPIGEKLIAHANNREVVFEVKGVFKNIPDNTTFQADCFINSKWGLEQINYRTEDKNAETSWNSYGWHTWLFLNKNSDITSLNEQFRALEKTVYGEEDKYDFSLQNLSDVYFGSQHINSGLPKGNLKNIRIFSAIAILVVIIAALNYIILSTAVSTSRSKEIGIRKTNGASTQSIRKQLMAESLILSILVLPIALFLAWLGKPYAEELFQAKLLIIKSNIAIYVTVYIVLTVLIGLVSGLYTSSFLAKLNVISILNKSVQPGNRKSHIRFALIVAQLIIFCFFVSSTLIVQSQYKYALNKNPGYHNRDILFINMGENSEKSKVFINGINDFPNVISAGGAIDALPMTSFWPYPMELPGDKSKKIPIELLAVDYSFIEAMGIHVLEGRSFTPGDDENSYILNEKAVKALELTDPVGKRIDVVDGTVIGVVENFNLHSLHSDIPPLLIVASDNFAQVVAIRYKAGTLGNVLSTIKSEWERVLPGQPLDYKAIDDFLKEVYSEEKNLSVIVSLSAFFALMIASFGLFGLTLFIMKSQTKEIGIKKVCGSSGKGIIMSFLSKNFIMVTIAMILSIPPTIIVMNQWLSNFSFRTDIKWWVFALTYMIATIVVLITVFYHSFRASRTNPVEALRYE</sequence>
<dbReference type="OrthoDB" id="1109882at2"/>
<dbReference type="RefSeq" id="WP_073169113.1">
    <property type="nucleotide sequence ID" value="NZ_FQZE01000014.1"/>
</dbReference>
<dbReference type="PANTHER" id="PTHR30572:SF4">
    <property type="entry name" value="ABC TRANSPORTER PERMEASE YTRF"/>
    <property type="match status" value="1"/>
</dbReference>
<dbReference type="STRING" id="1168035.SAMN05444280_11468"/>
<evidence type="ECO:0000256" key="1">
    <source>
        <dbReference type="ARBA" id="ARBA00004651"/>
    </source>
</evidence>
<feature type="transmembrane region" description="Helical" evidence="7">
    <location>
        <begin position="336"/>
        <end position="357"/>
    </location>
</feature>
<proteinExistence type="inferred from homology"/>
<feature type="transmembrane region" description="Helical" evidence="7">
    <location>
        <begin position="425"/>
        <end position="447"/>
    </location>
</feature>
<feature type="transmembrane region" description="Helical" evidence="7">
    <location>
        <begin position="377"/>
        <end position="404"/>
    </location>
</feature>
<feature type="transmembrane region" description="Helical" evidence="7">
    <location>
        <begin position="661"/>
        <end position="687"/>
    </location>
</feature>
<protein>
    <submittedName>
        <fullName evidence="10">Putative ABC transport system permease protein</fullName>
    </submittedName>
</protein>
<evidence type="ECO:0000259" key="8">
    <source>
        <dbReference type="Pfam" id="PF02687"/>
    </source>
</evidence>
<feature type="domain" description="MacB-like periplasmic core" evidence="9">
    <location>
        <begin position="521"/>
        <end position="590"/>
    </location>
</feature>
<feature type="transmembrane region" description="Helical" evidence="7">
    <location>
        <begin position="748"/>
        <end position="770"/>
    </location>
</feature>
<keyword evidence="3 7" id="KW-0812">Transmembrane</keyword>
<evidence type="ECO:0000259" key="9">
    <source>
        <dbReference type="Pfam" id="PF12704"/>
    </source>
</evidence>
<dbReference type="EMBL" id="FQZE01000014">
    <property type="protein sequence ID" value="SHJ25157.1"/>
    <property type="molecule type" value="Genomic_DNA"/>
</dbReference>
<keyword evidence="11" id="KW-1185">Reference proteome</keyword>
<keyword evidence="2" id="KW-1003">Cell membrane</keyword>
<evidence type="ECO:0000256" key="5">
    <source>
        <dbReference type="ARBA" id="ARBA00023136"/>
    </source>
</evidence>
<gene>
    <name evidence="10" type="ORF">SAMN05444280_11468</name>
</gene>
<organism evidence="10 11">
    <name type="scientific">Tangfeifania diversioriginum</name>
    <dbReference type="NCBI Taxonomy" id="1168035"/>
    <lineage>
        <taxon>Bacteria</taxon>
        <taxon>Pseudomonadati</taxon>
        <taxon>Bacteroidota</taxon>
        <taxon>Bacteroidia</taxon>
        <taxon>Marinilabiliales</taxon>
        <taxon>Prolixibacteraceae</taxon>
        <taxon>Tangfeifania</taxon>
    </lineage>
</organism>
<evidence type="ECO:0000256" key="3">
    <source>
        <dbReference type="ARBA" id="ARBA00022692"/>
    </source>
</evidence>
<dbReference type="Proteomes" id="UP000184050">
    <property type="component" value="Unassembled WGS sequence"/>
</dbReference>
<evidence type="ECO:0000256" key="4">
    <source>
        <dbReference type="ARBA" id="ARBA00022989"/>
    </source>
</evidence>
<comment type="subcellular location">
    <subcellularLocation>
        <location evidence="1">Cell membrane</location>
        <topology evidence="1">Multi-pass membrane protein</topology>
    </subcellularLocation>
</comment>
<dbReference type="Pfam" id="PF12704">
    <property type="entry name" value="MacB_PCD"/>
    <property type="match status" value="2"/>
</dbReference>
<feature type="domain" description="MacB-like periplasmic core" evidence="9">
    <location>
        <begin position="20"/>
        <end position="245"/>
    </location>
</feature>
<dbReference type="InterPro" id="IPR003838">
    <property type="entry name" value="ABC3_permease_C"/>
</dbReference>
<dbReference type="InterPro" id="IPR025857">
    <property type="entry name" value="MacB_PCD"/>
</dbReference>
<evidence type="ECO:0000256" key="7">
    <source>
        <dbReference type="SAM" id="Phobius"/>
    </source>
</evidence>
<name>A0A1M6HSN4_9BACT</name>
<evidence type="ECO:0000313" key="10">
    <source>
        <dbReference type="EMBL" id="SHJ25157.1"/>
    </source>
</evidence>
<feature type="transmembrane region" description="Helical" evidence="7">
    <location>
        <begin position="21"/>
        <end position="42"/>
    </location>
</feature>
<feature type="transmembrane region" description="Helical" evidence="7">
    <location>
        <begin position="288"/>
        <end position="307"/>
    </location>
</feature>
<evidence type="ECO:0000256" key="2">
    <source>
        <dbReference type="ARBA" id="ARBA00022475"/>
    </source>
</evidence>
<feature type="domain" description="ABC3 transporter permease C-terminal" evidence="8">
    <location>
        <begin position="291"/>
        <end position="407"/>
    </location>
</feature>
<dbReference type="PANTHER" id="PTHR30572">
    <property type="entry name" value="MEMBRANE COMPONENT OF TRANSPORTER-RELATED"/>
    <property type="match status" value="1"/>
</dbReference>